<dbReference type="GO" id="GO:0016788">
    <property type="term" value="F:hydrolase activity, acting on ester bonds"/>
    <property type="evidence" value="ECO:0007669"/>
    <property type="project" value="InterPro"/>
</dbReference>
<comment type="caution">
    <text evidence="4">The sequence shown here is derived from an EMBL/GenBank/DDBJ whole genome shotgun (WGS) entry which is preliminary data.</text>
</comment>
<evidence type="ECO:0000313" key="5">
    <source>
        <dbReference type="Proteomes" id="UP001054889"/>
    </source>
</evidence>
<dbReference type="InterPro" id="IPR036514">
    <property type="entry name" value="SGNH_hydro_sf"/>
</dbReference>
<dbReference type="PANTHER" id="PTHR22835:SF681">
    <property type="entry name" value="OS01G0216300 PROTEIN"/>
    <property type="match status" value="1"/>
</dbReference>
<name>A0AAV5D4A1_ELECO</name>
<sequence length="328" mass="36377">MKNNITVLLLFLVPYLLPAISGIHPHKHFTSIFSFGNSYADTGNFIRLAAPFMPFIPFNNTPYGETFFNQPTGRATDGRLVLDFIADAFGFPFVPPYLAKGQDFSQGANFAVIGATALDLAFFRQENITTVPPFNRSLSVQLGWFEDLKPSLCNTTQGKRKHTPFLNDTVILGLAVYPERSDYDHLGCLKKYNDLARYHDDLLQSKIQALRNNYPYTKIGFADYYSPIRAFLRTPAIFGFNSSSTLVACCGAGGRYNYNVTPECGYPGATGCADPSSRVYWDSVHLTEAAYRAIADSWLHGPFAEPPILSLAQHCFVSSWKESVPAAA</sequence>
<accession>A0AAV5D4A1</accession>
<reference evidence="4" key="1">
    <citation type="journal article" date="2018" name="DNA Res.">
        <title>Multiple hybrid de novo genome assembly of finger millet, an orphan allotetraploid crop.</title>
        <authorList>
            <person name="Hatakeyama M."/>
            <person name="Aluri S."/>
            <person name="Balachadran M.T."/>
            <person name="Sivarajan S.R."/>
            <person name="Patrignani A."/>
            <person name="Gruter S."/>
            <person name="Poveda L."/>
            <person name="Shimizu-Inatsugi R."/>
            <person name="Baeten J."/>
            <person name="Francoijs K.J."/>
            <person name="Nataraja K.N."/>
            <person name="Reddy Y.A.N."/>
            <person name="Phadnis S."/>
            <person name="Ravikumar R.L."/>
            <person name="Schlapbach R."/>
            <person name="Sreeman S.M."/>
            <person name="Shimizu K.K."/>
        </authorList>
    </citation>
    <scope>NUCLEOTIDE SEQUENCE</scope>
</reference>
<dbReference type="AlphaFoldDB" id="A0AAV5D4A1"/>
<evidence type="ECO:0000313" key="4">
    <source>
        <dbReference type="EMBL" id="GJN05417.1"/>
    </source>
</evidence>
<dbReference type="Pfam" id="PF00657">
    <property type="entry name" value="Lipase_GDSL"/>
    <property type="match status" value="2"/>
</dbReference>
<evidence type="ECO:0000256" key="1">
    <source>
        <dbReference type="ARBA" id="ARBA00008668"/>
    </source>
</evidence>
<keyword evidence="2" id="KW-0325">Glycoprotein</keyword>
<evidence type="ECO:0000256" key="3">
    <source>
        <dbReference type="SAM" id="SignalP"/>
    </source>
</evidence>
<dbReference type="Proteomes" id="UP001054889">
    <property type="component" value="Unassembled WGS sequence"/>
</dbReference>
<feature type="chain" id="PRO_5043629886" description="GDSL esterase/lipase" evidence="3">
    <location>
        <begin position="23"/>
        <end position="328"/>
    </location>
</feature>
<proteinExistence type="inferred from homology"/>
<dbReference type="InterPro" id="IPR001087">
    <property type="entry name" value="GDSL"/>
</dbReference>
<evidence type="ECO:0000256" key="2">
    <source>
        <dbReference type="ARBA" id="ARBA00023180"/>
    </source>
</evidence>
<dbReference type="PANTHER" id="PTHR22835">
    <property type="entry name" value="ZINC FINGER FYVE DOMAIN CONTAINING PROTEIN"/>
    <property type="match status" value="1"/>
</dbReference>
<feature type="signal peptide" evidence="3">
    <location>
        <begin position="1"/>
        <end position="22"/>
    </location>
</feature>
<evidence type="ECO:0008006" key="6">
    <source>
        <dbReference type="Google" id="ProtNLM"/>
    </source>
</evidence>
<reference evidence="4" key="2">
    <citation type="submission" date="2021-12" db="EMBL/GenBank/DDBJ databases">
        <title>Resequencing data analysis of finger millet.</title>
        <authorList>
            <person name="Hatakeyama M."/>
            <person name="Aluri S."/>
            <person name="Balachadran M.T."/>
            <person name="Sivarajan S.R."/>
            <person name="Poveda L."/>
            <person name="Shimizu-Inatsugi R."/>
            <person name="Schlapbach R."/>
            <person name="Sreeman S.M."/>
            <person name="Shimizu K.K."/>
        </authorList>
    </citation>
    <scope>NUCLEOTIDE SEQUENCE</scope>
</reference>
<comment type="similarity">
    <text evidence="1">Belongs to the 'GDSL' lipolytic enzyme family.</text>
</comment>
<gene>
    <name evidence="4" type="primary">ga23040</name>
    <name evidence="4" type="ORF">PR202_ga23040</name>
</gene>
<keyword evidence="3" id="KW-0732">Signal</keyword>
<organism evidence="4 5">
    <name type="scientific">Eleusine coracana subsp. coracana</name>
    <dbReference type="NCBI Taxonomy" id="191504"/>
    <lineage>
        <taxon>Eukaryota</taxon>
        <taxon>Viridiplantae</taxon>
        <taxon>Streptophyta</taxon>
        <taxon>Embryophyta</taxon>
        <taxon>Tracheophyta</taxon>
        <taxon>Spermatophyta</taxon>
        <taxon>Magnoliopsida</taxon>
        <taxon>Liliopsida</taxon>
        <taxon>Poales</taxon>
        <taxon>Poaceae</taxon>
        <taxon>PACMAD clade</taxon>
        <taxon>Chloridoideae</taxon>
        <taxon>Cynodonteae</taxon>
        <taxon>Eleusininae</taxon>
        <taxon>Eleusine</taxon>
    </lineage>
</organism>
<keyword evidence="5" id="KW-1185">Reference proteome</keyword>
<protein>
    <recommendedName>
        <fullName evidence="6">GDSL esterase/lipase</fullName>
    </recommendedName>
</protein>
<dbReference type="Gene3D" id="3.40.50.1110">
    <property type="entry name" value="SGNH hydrolase"/>
    <property type="match status" value="1"/>
</dbReference>
<dbReference type="EMBL" id="BQKI01000012">
    <property type="protein sequence ID" value="GJN05417.1"/>
    <property type="molecule type" value="Genomic_DNA"/>
</dbReference>